<evidence type="ECO:0000313" key="4">
    <source>
        <dbReference type="Proteomes" id="UP000190092"/>
    </source>
</evidence>
<dbReference type="InterPro" id="IPR036291">
    <property type="entry name" value="NAD(P)-bd_dom_sf"/>
</dbReference>
<evidence type="ECO:0000256" key="2">
    <source>
        <dbReference type="ARBA" id="ARBA00023002"/>
    </source>
</evidence>
<dbReference type="FunFam" id="3.40.50.720:FF:000084">
    <property type="entry name" value="Short-chain dehydrogenase reductase"/>
    <property type="match status" value="1"/>
</dbReference>
<sequence>MAVTKMRGLKDKPVIVTGGGSGIGRAIAERLAVEGAVVGIFDINGQAAEATANSLRENGGRAFGYKVDIVDYDAVARAVDAFEAAAGPISGLVNNAGWDKAVRFVETDRALWRKVIDINLWGPLNVTHVVLKKMVEHGKGHIVSIASDAGRVGSSGEAVYSACKGGIAAFGKTVAREVARQGIVVNAVCPGPTDTPLFATVSESAAGLAEALKKAIPLRRLGKPDDYPGIVCFLLSDDASFITGQTISVSGGLTMHG</sequence>
<dbReference type="PROSITE" id="PS00061">
    <property type="entry name" value="ADH_SHORT"/>
    <property type="match status" value="1"/>
</dbReference>
<dbReference type="STRING" id="225324.SAMN02745126_00153"/>
<gene>
    <name evidence="3" type="ORF">SAMN02745126_00153</name>
</gene>
<keyword evidence="2" id="KW-0560">Oxidoreductase</keyword>
<evidence type="ECO:0000313" key="3">
    <source>
        <dbReference type="EMBL" id="SJZ31204.1"/>
    </source>
</evidence>
<dbReference type="GO" id="GO:0016616">
    <property type="term" value="F:oxidoreductase activity, acting on the CH-OH group of donors, NAD or NADP as acceptor"/>
    <property type="evidence" value="ECO:0007669"/>
    <property type="project" value="TreeGrafter"/>
</dbReference>
<accession>A0A1T4JM18</accession>
<dbReference type="PRINTS" id="PR00081">
    <property type="entry name" value="GDHRDH"/>
</dbReference>
<organism evidence="3 4">
    <name type="scientific">Enhydrobacter aerosaccus</name>
    <dbReference type="NCBI Taxonomy" id="225324"/>
    <lineage>
        <taxon>Bacteria</taxon>
        <taxon>Pseudomonadati</taxon>
        <taxon>Pseudomonadota</taxon>
        <taxon>Alphaproteobacteria</taxon>
        <taxon>Hyphomicrobiales</taxon>
        <taxon>Enhydrobacter</taxon>
    </lineage>
</organism>
<dbReference type="EMBL" id="FUWJ01000001">
    <property type="protein sequence ID" value="SJZ31204.1"/>
    <property type="molecule type" value="Genomic_DNA"/>
</dbReference>
<dbReference type="AlphaFoldDB" id="A0A1T4JM18"/>
<evidence type="ECO:0000256" key="1">
    <source>
        <dbReference type="ARBA" id="ARBA00006484"/>
    </source>
</evidence>
<proteinExistence type="inferred from homology"/>
<comment type="similarity">
    <text evidence="1">Belongs to the short-chain dehydrogenases/reductases (SDR) family.</text>
</comment>
<dbReference type="PANTHER" id="PTHR42760:SF133">
    <property type="entry name" value="3-OXOACYL-[ACYL-CARRIER-PROTEIN] REDUCTASE"/>
    <property type="match status" value="1"/>
</dbReference>
<name>A0A1T4JM18_9HYPH</name>
<dbReference type="Pfam" id="PF13561">
    <property type="entry name" value="adh_short_C2"/>
    <property type="match status" value="1"/>
</dbReference>
<keyword evidence="4" id="KW-1185">Reference proteome</keyword>
<dbReference type="SUPFAM" id="SSF51735">
    <property type="entry name" value="NAD(P)-binding Rossmann-fold domains"/>
    <property type="match status" value="1"/>
</dbReference>
<reference evidence="4" key="1">
    <citation type="submission" date="2017-02" db="EMBL/GenBank/DDBJ databases">
        <authorList>
            <person name="Varghese N."/>
            <person name="Submissions S."/>
        </authorList>
    </citation>
    <scope>NUCLEOTIDE SEQUENCE [LARGE SCALE GENOMIC DNA]</scope>
    <source>
        <strain evidence="4">ATCC 27094</strain>
    </source>
</reference>
<dbReference type="Gene3D" id="3.40.50.720">
    <property type="entry name" value="NAD(P)-binding Rossmann-like Domain"/>
    <property type="match status" value="1"/>
</dbReference>
<protein>
    <submittedName>
        <fullName evidence="3">2-hydroxycyclohexanecarboxyl-CoA dehydrogenase</fullName>
    </submittedName>
</protein>
<dbReference type="InterPro" id="IPR002347">
    <property type="entry name" value="SDR_fam"/>
</dbReference>
<dbReference type="PANTHER" id="PTHR42760">
    <property type="entry name" value="SHORT-CHAIN DEHYDROGENASES/REDUCTASES FAMILY MEMBER"/>
    <property type="match status" value="1"/>
</dbReference>
<dbReference type="PRINTS" id="PR00080">
    <property type="entry name" value="SDRFAMILY"/>
</dbReference>
<dbReference type="Proteomes" id="UP000190092">
    <property type="component" value="Unassembled WGS sequence"/>
</dbReference>
<dbReference type="InterPro" id="IPR020904">
    <property type="entry name" value="Sc_DH/Rdtase_CS"/>
</dbReference>